<protein>
    <submittedName>
        <fullName evidence="1">Uncharacterized protein</fullName>
    </submittedName>
</protein>
<evidence type="ECO:0000313" key="1">
    <source>
        <dbReference type="EMBL" id="KAK9105319.1"/>
    </source>
</evidence>
<dbReference type="EMBL" id="JBBNAG010000009">
    <property type="protein sequence ID" value="KAK9105319.1"/>
    <property type="molecule type" value="Genomic_DNA"/>
</dbReference>
<comment type="caution">
    <text evidence="1">The sequence shown here is derived from an EMBL/GenBank/DDBJ whole genome shotgun (WGS) entry which is preliminary data.</text>
</comment>
<dbReference type="Proteomes" id="UP001419268">
    <property type="component" value="Unassembled WGS sequence"/>
</dbReference>
<dbReference type="PANTHER" id="PTHR47481:SF10">
    <property type="entry name" value="COPIA-LIKE POLYPROTEIN_RETROTRANSPOSON"/>
    <property type="match status" value="1"/>
</dbReference>
<name>A0AAP0F5M3_9MAGN</name>
<evidence type="ECO:0000313" key="2">
    <source>
        <dbReference type="Proteomes" id="UP001419268"/>
    </source>
</evidence>
<accession>A0AAP0F5M3</accession>
<keyword evidence="2" id="KW-1185">Reference proteome</keyword>
<dbReference type="AlphaFoldDB" id="A0AAP0F5M3"/>
<gene>
    <name evidence="1" type="ORF">Scep_022163</name>
</gene>
<proteinExistence type="predicted"/>
<sequence>MFVQSSLVRVMQLKQHLQTIKKENLSVSDYMLKIKTIGDGIRASGQNVDDIELISAALNGLGHEYDPVVVLVSHNIKNMHLQDVQYSLMIHEQRIEQFNHVFQLNFPGLSANVENQRFVSQNDGGFNHSNRNGGNKGKGKWNNQKIYCQLCQKPGHGALFEVL</sequence>
<dbReference type="PANTHER" id="PTHR47481">
    <property type="match status" value="1"/>
</dbReference>
<organism evidence="1 2">
    <name type="scientific">Stephania cephalantha</name>
    <dbReference type="NCBI Taxonomy" id="152367"/>
    <lineage>
        <taxon>Eukaryota</taxon>
        <taxon>Viridiplantae</taxon>
        <taxon>Streptophyta</taxon>
        <taxon>Embryophyta</taxon>
        <taxon>Tracheophyta</taxon>
        <taxon>Spermatophyta</taxon>
        <taxon>Magnoliopsida</taxon>
        <taxon>Ranunculales</taxon>
        <taxon>Menispermaceae</taxon>
        <taxon>Menispermoideae</taxon>
        <taxon>Cissampelideae</taxon>
        <taxon>Stephania</taxon>
    </lineage>
</organism>
<reference evidence="1 2" key="1">
    <citation type="submission" date="2024-01" db="EMBL/GenBank/DDBJ databases">
        <title>Genome assemblies of Stephania.</title>
        <authorList>
            <person name="Yang L."/>
        </authorList>
    </citation>
    <scope>NUCLEOTIDE SEQUENCE [LARGE SCALE GENOMIC DNA]</scope>
    <source>
        <strain evidence="1">JXDWG</strain>
        <tissue evidence="1">Leaf</tissue>
    </source>
</reference>